<evidence type="ECO:0000313" key="7">
    <source>
        <dbReference type="Proteomes" id="UP000019241"/>
    </source>
</evidence>
<feature type="transmembrane region" description="Helical" evidence="5">
    <location>
        <begin position="87"/>
        <end position="104"/>
    </location>
</feature>
<feature type="transmembrane region" description="Helical" evidence="5">
    <location>
        <begin position="57"/>
        <end position="75"/>
    </location>
</feature>
<keyword evidence="3 5" id="KW-1133">Transmembrane helix</keyword>
<feature type="transmembrane region" description="Helical" evidence="5">
    <location>
        <begin position="12"/>
        <end position="37"/>
    </location>
</feature>
<dbReference type="PANTHER" id="PTHR38452">
    <property type="entry name" value="UPF0756 MEMBRANE PROTEIN YEAL"/>
    <property type="match status" value="1"/>
</dbReference>
<keyword evidence="1 5" id="KW-1003">Cell membrane</keyword>
<dbReference type="AlphaFoldDB" id="W7DXP2"/>
<dbReference type="PATRIC" id="fig|1265822.4.peg.28"/>
<comment type="similarity">
    <text evidence="5">Belongs to the UPF0756 family.</text>
</comment>
<protein>
    <recommendedName>
        <fullName evidence="5">UPF0756 membrane protein MCOL2_00135</fullName>
    </recommendedName>
</protein>
<feature type="transmembrane region" description="Helical" evidence="5">
    <location>
        <begin position="116"/>
        <end position="134"/>
    </location>
</feature>
<organism evidence="6 7">
    <name type="scientific">Listeria fleischmannii FSL S10-1203</name>
    <dbReference type="NCBI Taxonomy" id="1265822"/>
    <lineage>
        <taxon>Bacteria</taxon>
        <taxon>Bacillati</taxon>
        <taxon>Bacillota</taxon>
        <taxon>Bacilli</taxon>
        <taxon>Bacillales</taxon>
        <taxon>Listeriaceae</taxon>
        <taxon>Listeria</taxon>
    </lineage>
</organism>
<evidence type="ECO:0000313" key="6">
    <source>
        <dbReference type="EMBL" id="EUJ65996.1"/>
    </source>
</evidence>
<dbReference type="HAMAP" id="MF_01874">
    <property type="entry name" value="UPF0756"/>
    <property type="match status" value="1"/>
</dbReference>
<evidence type="ECO:0000256" key="3">
    <source>
        <dbReference type="ARBA" id="ARBA00022989"/>
    </source>
</evidence>
<dbReference type="GO" id="GO:0005886">
    <property type="term" value="C:plasma membrane"/>
    <property type="evidence" value="ECO:0007669"/>
    <property type="project" value="UniProtKB-SubCell"/>
</dbReference>
<gene>
    <name evidence="6" type="ORF">MCOL2_00135</name>
</gene>
<proteinExistence type="inferred from homology"/>
<keyword evidence="4 5" id="KW-0472">Membrane</keyword>
<dbReference type="PANTHER" id="PTHR38452:SF1">
    <property type="entry name" value="UPF0756 MEMBRANE PROTEIN YEAL"/>
    <property type="match status" value="1"/>
</dbReference>
<dbReference type="Pfam" id="PF04284">
    <property type="entry name" value="DUF441"/>
    <property type="match status" value="1"/>
</dbReference>
<name>W7DXP2_9LIST</name>
<sequence length="160" mass="17036">MSNMFTESMLFLLLFLLLGIIAKNNSLIIGVAVVILLKLFAGNTKLMEIVQAKGINWGVTIITIAILIPIATGQIGFKDLIESFKSPAGWIGLSAGILVSILSRKGVSYMAADPQITVSLVFGTILAVVLFRGIAAGPVIAAGIAYMAMQLVTFFYKITL</sequence>
<evidence type="ECO:0000256" key="2">
    <source>
        <dbReference type="ARBA" id="ARBA00022692"/>
    </source>
</evidence>
<keyword evidence="2 5" id="KW-0812">Transmembrane</keyword>
<dbReference type="EMBL" id="AODM01000001">
    <property type="protein sequence ID" value="EUJ65996.1"/>
    <property type="molecule type" value="Genomic_DNA"/>
</dbReference>
<feature type="transmembrane region" description="Helical" evidence="5">
    <location>
        <begin position="140"/>
        <end position="158"/>
    </location>
</feature>
<comment type="subcellular location">
    <subcellularLocation>
        <location evidence="5">Cell membrane</location>
        <topology evidence="5">Multi-pass membrane protein</topology>
    </subcellularLocation>
</comment>
<evidence type="ECO:0000256" key="5">
    <source>
        <dbReference type="HAMAP-Rule" id="MF_01874"/>
    </source>
</evidence>
<evidence type="ECO:0000256" key="1">
    <source>
        <dbReference type="ARBA" id="ARBA00022475"/>
    </source>
</evidence>
<comment type="caution">
    <text evidence="6">The sequence shown here is derived from an EMBL/GenBank/DDBJ whole genome shotgun (WGS) entry which is preliminary data.</text>
</comment>
<reference evidence="6 7" key="1">
    <citation type="submission" date="2012-12" db="EMBL/GenBank/DDBJ databases">
        <title>Novel taxa of Listeriaceae from agricultural environments in the United States.</title>
        <authorList>
            <person name="den Bakker H.C."/>
            <person name="Allred A."/>
            <person name="Warchocki S."/>
            <person name="Wright E.M."/>
            <person name="Burrell A."/>
            <person name="Nightingale K.K."/>
            <person name="Kephart D."/>
            <person name="Wiedmann M."/>
        </authorList>
    </citation>
    <scope>NUCLEOTIDE SEQUENCE [LARGE SCALE GENOMIC DNA]</scope>
    <source>
        <strain evidence="6 7">FSL S10-1203</strain>
    </source>
</reference>
<dbReference type="InterPro" id="IPR007382">
    <property type="entry name" value="UPF0756_TM"/>
</dbReference>
<accession>W7DXP2</accession>
<dbReference type="Proteomes" id="UP000019241">
    <property type="component" value="Unassembled WGS sequence"/>
</dbReference>
<evidence type="ECO:0000256" key="4">
    <source>
        <dbReference type="ARBA" id="ARBA00023136"/>
    </source>
</evidence>